<feature type="compositionally biased region" description="Polar residues" evidence="1">
    <location>
        <begin position="1"/>
        <end position="10"/>
    </location>
</feature>
<evidence type="ECO:0000256" key="1">
    <source>
        <dbReference type="SAM" id="MobiDB-lite"/>
    </source>
</evidence>
<sequence>MESPESNSNRGQKRLPPPRGQIKKKIFKSVVSAVGALISKPKEDGSQIPAEPRSGYSTDAQSESS</sequence>
<dbReference type="Proteomes" id="UP000238479">
    <property type="component" value="Chromosome 5"/>
</dbReference>
<accession>A0A2P6QI15</accession>
<comment type="caution">
    <text evidence="2">The sequence shown here is derived from an EMBL/GenBank/DDBJ whole genome shotgun (WGS) entry which is preliminary data.</text>
</comment>
<evidence type="ECO:0000313" key="2">
    <source>
        <dbReference type="EMBL" id="PRQ33803.1"/>
    </source>
</evidence>
<reference evidence="2 3" key="1">
    <citation type="journal article" date="2018" name="Nat. Genet.">
        <title>The Rosa genome provides new insights in the design of modern roses.</title>
        <authorList>
            <person name="Bendahmane M."/>
        </authorList>
    </citation>
    <scope>NUCLEOTIDE SEQUENCE [LARGE SCALE GENOMIC DNA]</scope>
    <source>
        <strain evidence="3">cv. Old Blush</strain>
    </source>
</reference>
<feature type="compositionally biased region" description="Polar residues" evidence="1">
    <location>
        <begin position="55"/>
        <end position="65"/>
    </location>
</feature>
<evidence type="ECO:0000313" key="3">
    <source>
        <dbReference type="Proteomes" id="UP000238479"/>
    </source>
</evidence>
<dbReference type="Gramene" id="PRQ33803">
    <property type="protein sequence ID" value="PRQ33803"/>
    <property type="gene ID" value="RchiOBHm_Chr5g0061691"/>
</dbReference>
<feature type="region of interest" description="Disordered" evidence="1">
    <location>
        <begin position="37"/>
        <end position="65"/>
    </location>
</feature>
<proteinExistence type="predicted"/>
<keyword evidence="3" id="KW-1185">Reference proteome</keyword>
<dbReference type="AlphaFoldDB" id="A0A2P6QI15"/>
<gene>
    <name evidence="2" type="ORF">RchiOBHm_Chr5g0061691</name>
</gene>
<dbReference type="EMBL" id="PDCK01000043">
    <property type="protein sequence ID" value="PRQ33803.1"/>
    <property type="molecule type" value="Genomic_DNA"/>
</dbReference>
<name>A0A2P6QI15_ROSCH</name>
<feature type="region of interest" description="Disordered" evidence="1">
    <location>
        <begin position="1"/>
        <end position="24"/>
    </location>
</feature>
<organism evidence="2 3">
    <name type="scientific">Rosa chinensis</name>
    <name type="common">China rose</name>
    <dbReference type="NCBI Taxonomy" id="74649"/>
    <lineage>
        <taxon>Eukaryota</taxon>
        <taxon>Viridiplantae</taxon>
        <taxon>Streptophyta</taxon>
        <taxon>Embryophyta</taxon>
        <taxon>Tracheophyta</taxon>
        <taxon>Spermatophyta</taxon>
        <taxon>Magnoliopsida</taxon>
        <taxon>eudicotyledons</taxon>
        <taxon>Gunneridae</taxon>
        <taxon>Pentapetalae</taxon>
        <taxon>rosids</taxon>
        <taxon>fabids</taxon>
        <taxon>Rosales</taxon>
        <taxon>Rosaceae</taxon>
        <taxon>Rosoideae</taxon>
        <taxon>Rosoideae incertae sedis</taxon>
        <taxon>Rosa</taxon>
    </lineage>
</organism>
<protein>
    <submittedName>
        <fullName evidence="2">Uncharacterized protein</fullName>
    </submittedName>
</protein>